<dbReference type="GO" id="GO:0016740">
    <property type="term" value="F:transferase activity"/>
    <property type="evidence" value="ECO:0007669"/>
    <property type="project" value="UniProtKB-KW"/>
</dbReference>
<dbReference type="AlphaFoldDB" id="A0AAX2IUN8"/>
<keyword evidence="1" id="KW-0808">Transferase</keyword>
<dbReference type="Gene3D" id="2.160.10.10">
    <property type="entry name" value="Hexapeptide repeat proteins"/>
    <property type="match status" value="1"/>
</dbReference>
<organism evidence="1 2">
    <name type="scientific">Legionella pneumophila subsp. pascullei</name>
    <dbReference type="NCBI Taxonomy" id="91890"/>
    <lineage>
        <taxon>Bacteria</taxon>
        <taxon>Pseudomonadati</taxon>
        <taxon>Pseudomonadota</taxon>
        <taxon>Gammaproteobacteria</taxon>
        <taxon>Legionellales</taxon>
        <taxon>Legionellaceae</taxon>
        <taxon>Legionella</taxon>
    </lineage>
</organism>
<accession>A0AAX2IUN8</accession>
<evidence type="ECO:0000313" key="2">
    <source>
        <dbReference type="Proteomes" id="UP000249566"/>
    </source>
</evidence>
<dbReference type="InterPro" id="IPR011004">
    <property type="entry name" value="Trimer_LpxA-like_sf"/>
</dbReference>
<protein>
    <submittedName>
        <fullName evidence="1">Acyl transferase</fullName>
    </submittedName>
</protein>
<proteinExistence type="predicted"/>
<reference evidence="1 2" key="1">
    <citation type="submission" date="2018-06" db="EMBL/GenBank/DDBJ databases">
        <authorList>
            <consortium name="Pathogen Informatics"/>
            <person name="Doyle S."/>
        </authorList>
    </citation>
    <scope>NUCLEOTIDE SEQUENCE [LARGE SCALE GENOMIC DNA]</scope>
    <source>
        <strain evidence="1 2">NCTC12272</strain>
    </source>
</reference>
<name>A0AAX2IUN8_LEGPN</name>
<sequence length="214" mass="24484">MQMEITINQLMSLVIKQLETLFFLEDEEKKIVSDMIGYALKRCEFCFSNTDNKYYKKNDQTYFSPYHSGQYTIFLYYLSNSLFEYLPNLTTLADRIYYLNKTLNGLDLFYEVKMPAIFMLDHPVGSVLGRAKYGDYFEFSQNCTVGNNKGVYPTIGNHVRMQSGSKIVGDCNIGNNVVLAANTYIKDTNIEDNSVVFGSSPNLIVKPISSINQF</sequence>
<dbReference type="SUPFAM" id="SSF51161">
    <property type="entry name" value="Trimeric LpxA-like enzymes"/>
    <property type="match status" value="1"/>
</dbReference>
<gene>
    <name evidence="1" type="ORF">NCTC12272_00791</name>
</gene>
<dbReference type="RefSeq" id="WP_027221121.1">
    <property type="nucleotide sequence ID" value="NZ_CAAAIJ010000013.1"/>
</dbReference>
<evidence type="ECO:0000313" key="1">
    <source>
        <dbReference type="EMBL" id="SQG89608.1"/>
    </source>
</evidence>
<dbReference type="EMBL" id="LS483412">
    <property type="protein sequence ID" value="SQG89608.1"/>
    <property type="molecule type" value="Genomic_DNA"/>
</dbReference>
<dbReference type="Proteomes" id="UP000249566">
    <property type="component" value="Chromosome 1"/>
</dbReference>